<keyword evidence="4 9" id="KW-0694">RNA-binding</keyword>
<comment type="catalytic activity">
    <reaction evidence="8 9">
        <text>GTP + H2O = GDP + phosphate + H(+)</text>
        <dbReference type="Rhea" id="RHEA:19669"/>
        <dbReference type="ChEBI" id="CHEBI:15377"/>
        <dbReference type="ChEBI" id="CHEBI:15378"/>
        <dbReference type="ChEBI" id="CHEBI:37565"/>
        <dbReference type="ChEBI" id="CHEBI:43474"/>
        <dbReference type="ChEBI" id="CHEBI:58189"/>
        <dbReference type="EC" id="3.6.5.4"/>
    </reaction>
</comment>
<dbReference type="Pfam" id="PF02881">
    <property type="entry name" value="SRP54_N"/>
    <property type="match status" value="1"/>
</dbReference>
<evidence type="ECO:0000256" key="3">
    <source>
        <dbReference type="ARBA" id="ARBA00022801"/>
    </source>
</evidence>
<dbReference type="STRING" id="163.SAMN04487775_1166"/>
<dbReference type="InterPro" id="IPR036891">
    <property type="entry name" value="Signal_recog_part_SRP54_M_sf"/>
</dbReference>
<dbReference type="SUPFAM" id="SSF52540">
    <property type="entry name" value="P-loop containing nucleoside triphosphate hydrolases"/>
    <property type="match status" value="1"/>
</dbReference>
<dbReference type="RefSeq" id="WP_074642526.1">
    <property type="nucleotide sequence ID" value="NZ_AP025286.1"/>
</dbReference>
<evidence type="ECO:0000256" key="4">
    <source>
        <dbReference type="ARBA" id="ARBA00022884"/>
    </source>
</evidence>
<evidence type="ECO:0000313" key="11">
    <source>
        <dbReference type="EMBL" id="SEQ29018.1"/>
    </source>
</evidence>
<feature type="binding site" evidence="9">
    <location>
        <begin position="247"/>
        <end position="250"/>
    </location>
    <ligand>
        <name>GTP</name>
        <dbReference type="ChEBI" id="CHEBI:37565"/>
    </ligand>
</feature>
<evidence type="ECO:0000259" key="10">
    <source>
        <dbReference type="PROSITE" id="PS00300"/>
    </source>
</evidence>
<evidence type="ECO:0000256" key="6">
    <source>
        <dbReference type="ARBA" id="ARBA00023135"/>
    </source>
</evidence>
<dbReference type="Gene3D" id="3.40.50.300">
    <property type="entry name" value="P-loop containing nucleotide triphosphate hydrolases"/>
    <property type="match status" value="1"/>
</dbReference>
<protein>
    <recommendedName>
        <fullName evidence="9">Signal recognition particle protein</fullName>
        <ecNumber evidence="9">3.6.5.4</ecNumber>
    </recommendedName>
    <alternativeName>
        <fullName evidence="9">Fifty-four homolog</fullName>
    </alternativeName>
</protein>
<name>A0A1H9EVJ2_9SPIR</name>
<dbReference type="PROSITE" id="PS00300">
    <property type="entry name" value="SRP54"/>
    <property type="match status" value="1"/>
</dbReference>
<dbReference type="Pfam" id="PF02978">
    <property type="entry name" value="SRP_SPB"/>
    <property type="match status" value="1"/>
</dbReference>
<comment type="similarity">
    <text evidence="1 9">Belongs to the GTP-binding SRP family. SRP54 subfamily.</text>
</comment>
<reference evidence="11 12" key="1">
    <citation type="submission" date="2016-10" db="EMBL/GenBank/DDBJ databases">
        <authorList>
            <person name="de Groot N.N."/>
        </authorList>
    </citation>
    <scope>NUCLEOTIDE SEQUENCE [LARGE SCALE GENOMIC DNA]</scope>
    <source>
        <strain evidence="11 12">B25</strain>
    </source>
</reference>
<dbReference type="EC" id="3.6.5.4" evidence="9"/>
<dbReference type="InterPro" id="IPR000897">
    <property type="entry name" value="SRP54_GTPase_dom"/>
</dbReference>
<comment type="function">
    <text evidence="9">Involved in targeting and insertion of nascent membrane proteins into the cytoplasmic membrane. Binds to the hydrophobic signal sequence of the ribosome-nascent chain (RNC) as it emerges from the ribosomes. The SRP-RNC complex is then targeted to the cytoplasmic membrane where it interacts with the SRP receptor FtsY.</text>
</comment>
<dbReference type="NCBIfam" id="TIGR00959">
    <property type="entry name" value="ffh"/>
    <property type="match status" value="1"/>
</dbReference>
<keyword evidence="6 9" id="KW-0733">Signal recognition particle</keyword>
<dbReference type="HAMAP" id="MF_00306">
    <property type="entry name" value="SRP54"/>
    <property type="match status" value="1"/>
</dbReference>
<dbReference type="GO" id="GO:0008312">
    <property type="term" value="F:7S RNA binding"/>
    <property type="evidence" value="ECO:0007669"/>
    <property type="project" value="InterPro"/>
</dbReference>
<dbReference type="PANTHER" id="PTHR11564">
    <property type="entry name" value="SIGNAL RECOGNITION PARTICLE 54K PROTEIN SRP54"/>
    <property type="match status" value="1"/>
</dbReference>
<dbReference type="InterPro" id="IPR013822">
    <property type="entry name" value="Signal_recog_particl_SRP54_hlx"/>
</dbReference>
<dbReference type="Gene3D" id="1.20.120.140">
    <property type="entry name" value="Signal recognition particle SRP54, nucleotide-binding domain"/>
    <property type="match status" value="1"/>
</dbReference>
<dbReference type="InterPro" id="IPR027417">
    <property type="entry name" value="P-loop_NTPase"/>
</dbReference>
<dbReference type="Proteomes" id="UP000182360">
    <property type="component" value="Unassembled WGS sequence"/>
</dbReference>
<feature type="domain" description="SRP54-type proteins GTP-binding" evidence="10">
    <location>
        <begin position="268"/>
        <end position="281"/>
    </location>
</feature>
<proteinExistence type="inferred from homology"/>
<dbReference type="eggNOG" id="COG0541">
    <property type="taxonomic scope" value="Bacteria"/>
</dbReference>
<dbReference type="GO" id="GO:0005525">
    <property type="term" value="F:GTP binding"/>
    <property type="evidence" value="ECO:0007669"/>
    <property type="project" value="UniProtKB-UniRule"/>
</dbReference>
<dbReference type="OrthoDB" id="9804720at2"/>
<dbReference type="SMART" id="SM00963">
    <property type="entry name" value="SRP54_N"/>
    <property type="match status" value="1"/>
</dbReference>
<feature type="binding site" evidence="9">
    <location>
        <begin position="189"/>
        <end position="193"/>
    </location>
    <ligand>
        <name>GTP</name>
        <dbReference type="ChEBI" id="CHEBI:37565"/>
    </ligand>
</feature>
<dbReference type="InterPro" id="IPR004125">
    <property type="entry name" value="Signal_recog_particle_SRP54_M"/>
</dbReference>
<dbReference type="CDD" id="cd18539">
    <property type="entry name" value="SRP_G"/>
    <property type="match status" value="1"/>
</dbReference>
<keyword evidence="3 9" id="KW-0378">Hydrolase</keyword>
<dbReference type="InterPro" id="IPR004780">
    <property type="entry name" value="SRP"/>
</dbReference>
<dbReference type="EMBL" id="FOFU01000003">
    <property type="protein sequence ID" value="SEQ29018.1"/>
    <property type="molecule type" value="Genomic_DNA"/>
</dbReference>
<keyword evidence="12" id="KW-1185">Reference proteome</keyword>
<dbReference type="GO" id="GO:0048500">
    <property type="term" value="C:signal recognition particle"/>
    <property type="evidence" value="ECO:0007669"/>
    <property type="project" value="UniProtKB-UniRule"/>
</dbReference>
<keyword evidence="5 9" id="KW-0342">GTP-binding</keyword>
<comment type="domain">
    <text evidence="9">Composed of three domains: the N-terminal N domain, which is responsible for interactions with the ribosome, the central G domain, which binds GTP, and the C-terminal M domain, which binds the RNA and the signal sequence of the RNC.</text>
</comment>
<dbReference type="InterPro" id="IPR003593">
    <property type="entry name" value="AAA+_ATPase"/>
</dbReference>
<keyword evidence="7 9" id="KW-0687">Ribonucleoprotein</keyword>
<evidence type="ECO:0000256" key="5">
    <source>
        <dbReference type="ARBA" id="ARBA00023134"/>
    </source>
</evidence>
<dbReference type="PANTHER" id="PTHR11564:SF5">
    <property type="entry name" value="SIGNAL RECOGNITION PARTICLE SUBUNIT SRP54"/>
    <property type="match status" value="1"/>
</dbReference>
<evidence type="ECO:0000256" key="9">
    <source>
        <dbReference type="HAMAP-Rule" id="MF_00306"/>
    </source>
</evidence>
<dbReference type="GO" id="GO:0003924">
    <property type="term" value="F:GTPase activity"/>
    <property type="evidence" value="ECO:0007669"/>
    <property type="project" value="UniProtKB-UniRule"/>
</dbReference>
<evidence type="ECO:0000313" key="12">
    <source>
        <dbReference type="Proteomes" id="UP000182360"/>
    </source>
</evidence>
<keyword evidence="2 9" id="KW-0547">Nucleotide-binding</keyword>
<dbReference type="SUPFAM" id="SSF47446">
    <property type="entry name" value="Signal peptide-binding domain"/>
    <property type="match status" value="1"/>
</dbReference>
<dbReference type="SMART" id="SM00382">
    <property type="entry name" value="AAA"/>
    <property type="match status" value="1"/>
</dbReference>
<keyword evidence="9" id="KW-0963">Cytoplasm</keyword>
<evidence type="ECO:0000256" key="1">
    <source>
        <dbReference type="ARBA" id="ARBA00005450"/>
    </source>
</evidence>
<gene>
    <name evidence="9" type="primary">ffh</name>
    <name evidence="11" type="ORF">SAMN04487977_103275</name>
</gene>
<dbReference type="Pfam" id="PF00448">
    <property type="entry name" value="SRP54"/>
    <property type="match status" value="1"/>
</dbReference>
<dbReference type="AlphaFoldDB" id="A0A1H9EVJ2"/>
<evidence type="ECO:0000256" key="7">
    <source>
        <dbReference type="ARBA" id="ARBA00023274"/>
    </source>
</evidence>
<sequence length="483" mass="52604">MLEKITGTFSGIVKKLSGKSTITEKNIEDAVEEIKMALLEADVNLRVVRRFVNSTIEEAKGEKVLKSVDPGQQFTKIIYDKMVSMLGDTKVDLHLKGPDTQSVILMLGLQGAGKTTAAHKLAARLLKEGRKPLLAACDLVRPAAVEQLSQLGEKIGVPVYKEDSKNAVKNAEDAISFARKNGYDTIIIDTAGRLQIDEEMMAELVKIKKATGPVEVLLVADAMTGQNAVDIAKTFDEQLGLTGVILTKFDSDARGGAALSLKTITGKPILFIGTGEKTEDFEVFHPERIASRILGMGDVVSLVEKAQETVDAEAALKMQKKLQRNEFTLQDYLEQFQQVKKMGSMQSIIDMIPGMSGMDASQMDLSSMKKNEAIIQSMTYKERLNHLIIGPSRRKRIAKGSGTSVADVNKLLKQFEKTKLMMKKVSRNKGMQGKMMNQLGLDPSMMGGMGGLGGAGGLPGGLDPSALKGMDMKKLMEMAKKFR</sequence>
<evidence type="ECO:0000256" key="2">
    <source>
        <dbReference type="ARBA" id="ARBA00022741"/>
    </source>
</evidence>
<dbReference type="InterPro" id="IPR042101">
    <property type="entry name" value="SRP54_N_sf"/>
</dbReference>
<evidence type="ECO:0000256" key="8">
    <source>
        <dbReference type="ARBA" id="ARBA00048027"/>
    </source>
</evidence>
<dbReference type="GO" id="GO:0006614">
    <property type="term" value="P:SRP-dependent cotranslational protein targeting to membrane"/>
    <property type="evidence" value="ECO:0007669"/>
    <property type="project" value="InterPro"/>
</dbReference>
<feature type="binding site" evidence="9">
    <location>
        <begin position="108"/>
        <end position="115"/>
    </location>
    <ligand>
        <name>GTP</name>
        <dbReference type="ChEBI" id="CHEBI:37565"/>
    </ligand>
</feature>
<dbReference type="SMART" id="SM00962">
    <property type="entry name" value="SRP54"/>
    <property type="match status" value="1"/>
</dbReference>
<organism evidence="11 12">
    <name type="scientific">Treponema bryantii</name>
    <dbReference type="NCBI Taxonomy" id="163"/>
    <lineage>
        <taxon>Bacteria</taxon>
        <taxon>Pseudomonadati</taxon>
        <taxon>Spirochaetota</taxon>
        <taxon>Spirochaetia</taxon>
        <taxon>Spirochaetales</taxon>
        <taxon>Treponemataceae</taxon>
        <taxon>Treponema</taxon>
    </lineage>
</organism>
<comment type="subunit">
    <text evidence="9">Part of the signal recognition particle protein translocation system, which is composed of SRP and FtsY.</text>
</comment>
<accession>A0A1H9EVJ2</accession>
<comment type="subcellular location">
    <subcellularLocation>
        <location evidence="9">Cytoplasm</location>
    </subcellularLocation>
    <text evidence="9">The SRP-RNC complex is targeted to the cytoplasmic membrane.</text>
</comment>
<dbReference type="InterPro" id="IPR022941">
    <property type="entry name" value="SRP54"/>
</dbReference>
<dbReference type="Gene3D" id="1.10.260.30">
    <property type="entry name" value="Signal recognition particle, SRP54 subunit, M-domain"/>
    <property type="match status" value="1"/>
</dbReference>